<dbReference type="PANTHER" id="PTHR34580">
    <property type="match status" value="1"/>
</dbReference>
<dbReference type="InterPro" id="IPR026881">
    <property type="entry name" value="WYL_dom"/>
</dbReference>
<dbReference type="Pfam" id="PF13280">
    <property type="entry name" value="WYL"/>
    <property type="match status" value="1"/>
</dbReference>
<dbReference type="PROSITE" id="PS51000">
    <property type="entry name" value="HTH_DEOR_2"/>
    <property type="match status" value="1"/>
</dbReference>
<dbReference type="InterPro" id="IPR051534">
    <property type="entry name" value="CBASS_pafABC_assoc_protein"/>
</dbReference>
<dbReference type="PROSITE" id="PS52050">
    <property type="entry name" value="WYL"/>
    <property type="match status" value="1"/>
</dbReference>
<name>A0ABS8PWZ4_9BACT</name>
<sequence length="236" mass="27423">MDRNDIRRITRITAILTQLQTKRIVTAPELARKFEVSTRTIYRDIKTLEQAGVPVLVEEGRGYALMEGFRIPPVMFTEPEANALITAGELVKNNSDRSFIKAYNDAVEKIKAVLRHPAKEKAHLLSERVHFRQYSTNAHSGDHLSALQLALTNYQLIRIDYTSENKQDSSRDIEPFALYHTREHWVLVAYCRLRKEFRAFRLDRIRRLTSLPSYFEPHPITFADYAALCRKKAEHP</sequence>
<organism evidence="4 5">
    <name type="scientific">Niabella pedocola</name>
    <dbReference type="NCBI Taxonomy" id="1752077"/>
    <lineage>
        <taxon>Bacteria</taxon>
        <taxon>Pseudomonadati</taxon>
        <taxon>Bacteroidota</taxon>
        <taxon>Chitinophagia</taxon>
        <taxon>Chitinophagales</taxon>
        <taxon>Chitinophagaceae</taxon>
        <taxon>Niabella</taxon>
    </lineage>
</organism>
<dbReference type="InterPro" id="IPR036388">
    <property type="entry name" value="WH-like_DNA-bd_sf"/>
</dbReference>
<evidence type="ECO:0000256" key="2">
    <source>
        <dbReference type="ARBA" id="ARBA00023163"/>
    </source>
</evidence>
<proteinExistence type="predicted"/>
<dbReference type="RefSeq" id="WP_231008138.1">
    <property type="nucleotide sequence ID" value="NZ_JAJNEC010000007.1"/>
</dbReference>
<protein>
    <submittedName>
        <fullName evidence="4">YafY family transcriptional regulator</fullName>
    </submittedName>
</protein>
<evidence type="ECO:0000313" key="5">
    <source>
        <dbReference type="Proteomes" id="UP001199816"/>
    </source>
</evidence>
<dbReference type="Pfam" id="PF08279">
    <property type="entry name" value="HTH_11"/>
    <property type="match status" value="1"/>
</dbReference>
<dbReference type="SUPFAM" id="SSF46785">
    <property type="entry name" value="Winged helix' DNA-binding domain"/>
    <property type="match status" value="1"/>
</dbReference>
<reference evidence="4 5" key="1">
    <citation type="submission" date="2021-11" db="EMBL/GenBank/DDBJ databases">
        <title>Genomic of Niabella pedocola.</title>
        <authorList>
            <person name="Wu T."/>
        </authorList>
    </citation>
    <scope>NUCLEOTIDE SEQUENCE [LARGE SCALE GENOMIC DNA]</scope>
    <source>
        <strain evidence="4 5">JCM 31011</strain>
    </source>
</reference>
<dbReference type="InterPro" id="IPR013196">
    <property type="entry name" value="HTH_11"/>
</dbReference>
<evidence type="ECO:0000259" key="3">
    <source>
        <dbReference type="PROSITE" id="PS51000"/>
    </source>
</evidence>
<dbReference type="Proteomes" id="UP001199816">
    <property type="component" value="Unassembled WGS sequence"/>
</dbReference>
<dbReference type="PANTHER" id="PTHR34580:SF1">
    <property type="entry name" value="PROTEIN PAFC"/>
    <property type="match status" value="1"/>
</dbReference>
<feature type="domain" description="HTH deoR-type" evidence="3">
    <location>
        <begin position="8"/>
        <end position="63"/>
    </location>
</feature>
<dbReference type="Gene3D" id="1.10.10.10">
    <property type="entry name" value="Winged helix-like DNA-binding domain superfamily/Winged helix DNA-binding domain"/>
    <property type="match status" value="1"/>
</dbReference>
<comment type="caution">
    <text evidence="4">The sequence shown here is derived from an EMBL/GenBank/DDBJ whole genome shotgun (WGS) entry which is preliminary data.</text>
</comment>
<dbReference type="EMBL" id="JAJNEC010000007">
    <property type="protein sequence ID" value="MCD2425602.1"/>
    <property type="molecule type" value="Genomic_DNA"/>
</dbReference>
<keyword evidence="2" id="KW-0804">Transcription</keyword>
<dbReference type="InterPro" id="IPR001034">
    <property type="entry name" value="DeoR_HTH"/>
</dbReference>
<keyword evidence="5" id="KW-1185">Reference proteome</keyword>
<gene>
    <name evidence="4" type="ORF">LQ567_22655</name>
</gene>
<dbReference type="InterPro" id="IPR036390">
    <property type="entry name" value="WH_DNA-bd_sf"/>
</dbReference>
<accession>A0ABS8PWZ4</accession>
<evidence type="ECO:0000256" key="1">
    <source>
        <dbReference type="ARBA" id="ARBA00023015"/>
    </source>
</evidence>
<keyword evidence="1" id="KW-0805">Transcription regulation</keyword>
<evidence type="ECO:0000313" key="4">
    <source>
        <dbReference type="EMBL" id="MCD2425602.1"/>
    </source>
</evidence>